<evidence type="ECO:0000313" key="3">
    <source>
        <dbReference type="EMBL" id="HCE18573.1"/>
    </source>
</evidence>
<evidence type="ECO:0000256" key="1">
    <source>
        <dbReference type="ARBA" id="ARBA00023002"/>
    </source>
</evidence>
<dbReference type="PANTHER" id="PTHR35176">
    <property type="entry name" value="HEME OXYGENASE HI_0854-RELATED"/>
    <property type="match status" value="1"/>
</dbReference>
<dbReference type="PANTHER" id="PTHR35176:SF6">
    <property type="entry name" value="HEME OXYGENASE HI_0854-RELATED"/>
    <property type="match status" value="1"/>
</dbReference>
<gene>
    <name evidence="3" type="ORF">DEQ80_12010</name>
</gene>
<dbReference type="GO" id="GO:0016627">
    <property type="term" value="F:oxidoreductase activity, acting on the CH-CH group of donors"/>
    <property type="evidence" value="ECO:0007669"/>
    <property type="project" value="TreeGrafter"/>
</dbReference>
<dbReference type="InterPro" id="IPR011576">
    <property type="entry name" value="Pyridox_Oxase_N"/>
</dbReference>
<evidence type="ECO:0000313" key="4">
    <source>
        <dbReference type="Proteomes" id="UP000264141"/>
    </source>
</evidence>
<dbReference type="NCBIfam" id="TIGR03618">
    <property type="entry name" value="Rv1155_F420"/>
    <property type="match status" value="1"/>
</dbReference>
<dbReference type="STRING" id="229919.GCA_001050195_02666"/>
<dbReference type="GO" id="GO:0070967">
    <property type="term" value="F:coenzyme F420 binding"/>
    <property type="evidence" value="ECO:0007669"/>
    <property type="project" value="TreeGrafter"/>
</dbReference>
<accession>A0A3D1JJ95</accession>
<reference evidence="3 4" key="1">
    <citation type="journal article" date="2018" name="Nat. Biotechnol.">
        <title>A standardized bacterial taxonomy based on genome phylogeny substantially revises the tree of life.</title>
        <authorList>
            <person name="Parks D.H."/>
            <person name="Chuvochina M."/>
            <person name="Waite D.W."/>
            <person name="Rinke C."/>
            <person name="Skarshewski A."/>
            <person name="Chaumeil P.A."/>
            <person name="Hugenholtz P."/>
        </authorList>
    </citation>
    <scope>NUCLEOTIDE SEQUENCE [LARGE SCALE GENOMIC DNA]</scope>
    <source>
        <strain evidence="3">UBA8781</strain>
    </source>
</reference>
<dbReference type="GO" id="GO:0005829">
    <property type="term" value="C:cytosol"/>
    <property type="evidence" value="ECO:0007669"/>
    <property type="project" value="TreeGrafter"/>
</dbReference>
<name>A0A3D1JJ95_9CHLR</name>
<dbReference type="Gene3D" id="2.30.110.10">
    <property type="entry name" value="Electron Transport, Fmn-binding Protein, Chain A"/>
    <property type="match status" value="1"/>
</dbReference>
<dbReference type="Pfam" id="PF01243">
    <property type="entry name" value="PNPOx_N"/>
    <property type="match status" value="1"/>
</dbReference>
<sequence>MSNLIPETFSDLLSRGKKAFAFLALVKTDGSPQVTPVWFDYDGSHFIFNTARGRLKDRLLRRHPRVAFVIQDPQNPYRYMQISGRVVGETEEGAVEQICDLCEKYHDHRNYPLRPGETRVTYRVVPERIQAMG</sequence>
<keyword evidence="1" id="KW-0560">Oxidoreductase</keyword>
<dbReference type="InterPro" id="IPR052019">
    <property type="entry name" value="F420H2_bilvrd_red/Heme_oxyg"/>
</dbReference>
<proteinExistence type="predicted"/>
<dbReference type="SUPFAM" id="SSF50475">
    <property type="entry name" value="FMN-binding split barrel"/>
    <property type="match status" value="1"/>
</dbReference>
<dbReference type="InterPro" id="IPR012349">
    <property type="entry name" value="Split_barrel_FMN-bd"/>
</dbReference>
<comment type="caution">
    <text evidence="3">The sequence shown here is derived from an EMBL/GenBank/DDBJ whole genome shotgun (WGS) entry which is preliminary data.</text>
</comment>
<organism evidence="3 4">
    <name type="scientific">Anaerolinea thermolimosa</name>
    <dbReference type="NCBI Taxonomy" id="229919"/>
    <lineage>
        <taxon>Bacteria</taxon>
        <taxon>Bacillati</taxon>
        <taxon>Chloroflexota</taxon>
        <taxon>Anaerolineae</taxon>
        <taxon>Anaerolineales</taxon>
        <taxon>Anaerolineaceae</taxon>
        <taxon>Anaerolinea</taxon>
    </lineage>
</organism>
<feature type="domain" description="Pyridoxamine 5'-phosphate oxidase N-terminal" evidence="2">
    <location>
        <begin position="18"/>
        <end position="130"/>
    </location>
</feature>
<protein>
    <submittedName>
        <fullName evidence="3">PPOX class F420-dependent oxidoreductase</fullName>
    </submittedName>
</protein>
<evidence type="ECO:0000259" key="2">
    <source>
        <dbReference type="Pfam" id="PF01243"/>
    </source>
</evidence>
<dbReference type="Proteomes" id="UP000264141">
    <property type="component" value="Unassembled WGS sequence"/>
</dbReference>
<dbReference type="InterPro" id="IPR019920">
    <property type="entry name" value="F420-binding_dom_put"/>
</dbReference>
<dbReference type="EMBL" id="DPBP01000047">
    <property type="protein sequence ID" value="HCE18573.1"/>
    <property type="molecule type" value="Genomic_DNA"/>
</dbReference>
<dbReference type="AlphaFoldDB" id="A0A3D1JJ95"/>